<evidence type="ECO:0000313" key="6">
    <source>
        <dbReference type="EMBL" id="KAB0799756.1"/>
    </source>
</evidence>
<dbReference type="CDD" id="cd00707">
    <property type="entry name" value="Pancreat_lipase_like"/>
    <property type="match status" value="1"/>
</dbReference>
<keyword evidence="7" id="KW-1185">Reference proteome</keyword>
<dbReference type="PANTHER" id="PTHR11610">
    <property type="entry name" value="LIPASE"/>
    <property type="match status" value="1"/>
</dbReference>
<dbReference type="InParanoid" id="A0A5N4AR30"/>
<organism evidence="6 7">
    <name type="scientific">Photinus pyralis</name>
    <name type="common">Common eastern firefly</name>
    <name type="synonym">Lampyris pyralis</name>
    <dbReference type="NCBI Taxonomy" id="7054"/>
    <lineage>
        <taxon>Eukaryota</taxon>
        <taxon>Metazoa</taxon>
        <taxon>Ecdysozoa</taxon>
        <taxon>Arthropoda</taxon>
        <taxon>Hexapoda</taxon>
        <taxon>Insecta</taxon>
        <taxon>Pterygota</taxon>
        <taxon>Neoptera</taxon>
        <taxon>Endopterygota</taxon>
        <taxon>Coleoptera</taxon>
        <taxon>Polyphaga</taxon>
        <taxon>Elateriformia</taxon>
        <taxon>Elateroidea</taxon>
        <taxon>Lampyridae</taxon>
        <taxon>Lampyrinae</taxon>
        <taxon>Photinus</taxon>
    </lineage>
</organism>
<evidence type="ECO:0000256" key="3">
    <source>
        <dbReference type="ARBA" id="ARBA00022525"/>
    </source>
</evidence>
<evidence type="ECO:0000256" key="2">
    <source>
        <dbReference type="ARBA" id="ARBA00010701"/>
    </source>
</evidence>
<keyword evidence="3" id="KW-0964">Secreted</keyword>
<comment type="similarity">
    <text evidence="2 4">Belongs to the AB hydrolase superfamily. Lipase family.</text>
</comment>
<evidence type="ECO:0000259" key="5">
    <source>
        <dbReference type="Pfam" id="PF00151"/>
    </source>
</evidence>
<comment type="subcellular location">
    <subcellularLocation>
        <location evidence="1">Secreted</location>
    </subcellularLocation>
</comment>
<dbReference type="InterPro" id="IPR033906">
    <property type="entry name" value="Lipase_N"/>
</dbReference>
<dbReference type="Pfam" id="PF00151">
    <property type="entry name" value="Lipase"/>
    <property type="match status" value="1"/>
</dbReference>
<dbReference type="InterPro" id="IPR000734">
    <property type="entry name" value="TAG_lipase"/>
</dbReference>
<dbReference type="PANTHER" id="PTHR11610:SF174">
    <property type="entry name" value="MIP30168P"/>
    <property type="match status" value="1"/>
</dbReference>
<dbReference type="InterPro" id="IPR029058">
    <property type="entry name" value="AB_hydrolase_fold"/>
</dbReference>
<sequence length="363" mass="41011">MRTRAQVLKNFKVQVVEFLCCFVLLLFYIQICAAQNWFDRTNGTVRDVYNTSSCIPKPYACPHPQIQFYLYTRRTQEHPELIDSLDNNSLYNTLFNRKNPTKLVIHGFGGGRNLSPSTDMRKAYFTNGAYNIIIADYGTLVREPCIKQMEWAPRFCAFCIAQFIRYLSLHPRGIKADKIHIVGYSIGAHIAGIIANYLDPKIDGKLGRITGLDPSIFFYMSGNRSRDVDASDAHFVDILHTGSGILGQWGPNGHADFYINGGSSQPGCSGDSLFQTVACDHTKVTPYFIESIVSNRGFYAYPCPNLVSFLIGWCNPEDHEYVLMGEHVSHKARGIYYVRTNPQVPFAQGDPRKRRKTNNSTTT</sequence>
<accession>A0A5N4AR30</accession>
<dbReference type="Gene3D" id="3.40.50.1820">
    <property type="entry name" value="alpha/beta hydrolase"/>
    <property type="match status" value="1"/>
</dbReference>
<feature type="domain" description="Lipase" evidence="5">
    <location>
        <begin position="63"/>
        <end position="346"/>
    </location>
</feature>
<comment type="caution">
    <text evidence="6">The sequence shown here is derived from an EMBL/GenBank/DDBJ whole genome shotgun (WGS) entry which is preliminary data.</text>
</comment>
<dbReference type="FunCoup" id="A0A5N4AR30">
    <property type="interactions" value="54"/>
</dbReference>
<evidence type="ECO:0000256" key="1">
    <source>
        <dbReference type="ARBA" id="ARBA00004613"/>
    </source>
</evidence>
<dbReference type="FunFam" id="3.40.50.1820:FF:000076">
    <property type="entry name" value="phospholipase A1"/>
    <property type="match status" value="1"/>
</dbReference>
<dbReference type="Proteomes" id="UP000327044">
    <property type="component" value="Unassembled WGS sequence"/>
</dbReference>
<evidence type="ECO:0000313" key="7">
    <source>
        <dbReference type="Proteomes" id="UP000327044"/>
    </source>
</evidence>
<dbReference type="PRINTS" id="PR00821">
    <property type="entry name" value="TAGLIPASE"/>
</dbReference>
<dbReference type="OrthoDB" id="199913at2759"/>
<dbReference type="InterPro" id="IPR013818">
    <property type="entry name" value="Lipase"/>
</dbReference>
<dbReference type="GO" id="GO:0005615">
    <property type="term" value="C:extracellular space"/>
    <property type="evidence" value="ECO:0007669"/>
    <property type="project" value="TreeGrafter"/>
</dbReference>
<dbReference type="SUPFAM" id="SSF53474">
    <property type="entry name" value="alpha/beta-Hydrolases"/>
    <property type="match status" value="1"/>
</dbReference>
<dbReference type="EMBL" id="VVIM01000005">
    <property type="protein sequence ID" value="KAB0799756.1"/>
    <property type="molecule type" value="Genomic_DNA"/>
</dbReference>
<reference evidence="6 7" key="1">
    <citation type="journal article" date="2018" name="Elife">
        <title>Firefly genomes illuminate parallel origins of bioluminescence in beetles.</title>
        <authorList>
            <person name="Fallon T.R."/>
            <person name="Lower S.E."/>
            <person name="Chang C.H."/>
            <person name="Bessho-Uehara M."/>
            <person name="Martin G.J."/>
            <person name="Bewick A.J."/>
            <person name="Behringer M."/>
            <person name="Debat H.J."/>
            <person name="Wong I."/>
            <person name="Day J.C."/>
            <person name="Suvorov A."/>
            <person name="Silva C.J."/>
            <person name="Stanger-Hall K.F."/>
            <person name="Hall D.W."/>
            <person name="Schmitz R.J."/>
            <person name="Nelson D.R."/>
            <person name="Lewis S.M."/>
            <person name="Shigenobu S."/>
            <person name="Bybee S.M."/>
            <person name="Larracuente A.M."/>
            <person name="Oba Y."/>
            <person name="Weng J.K."/>
        </authorList>
    </citation>
    <scope>NUCLEOTIDE SEQUENCE [LARGE SCALE GENOMIC DNA]</scope>
    <source>
        <strain evidence="6">1611_PpyrPB1</strain>
        <tissue evidence="6">Whole body</tissue>
    </source>
</reference>
<dbReference type="GO" id="GO:0016298">
    <property type="term" value="F:lipase activity"/>
    <property type="evidence" value="ECO:0007669"/>
    <property type="project" value="InterPro"/>
</dbReference>
<dbReference type="AlphaFoldDB" id="A0A5N4AR30"/>
<proteinExistence type="inferred from homology"/>
<gene>
    <name evidence="6" type="ORF">PPYR_07636</name>
</gene>
<dbReference type="GO" id="GO:0016042">
    <property type="term" value="P:lipid catabolic process"/>
    <property type="evidence" value="ECO:0007669"/>
    <property type="project" value="TreeGrafter"/>
</dbReference>
<name>A0A5N4AR30_PHOPY</name>
<evidence type="ECO:0000256" key="4">
    <source>
        <dbReference type="RuleBase" id="RU004262"/>
    </source>
</evidence>
<protein>
    <recommendedName>
        <fullName evidence="5">Lipase domain-containing protein</fullName>
    </recommendedName>
</protein>
<dbReference type="GO" id="GO:0017171">
    <property type="term" value="F:serine hydrolase activity"/>
    <property type="evidence" value="ECO:0007669"/>
    <property type="project" value="TreeGrafter"/>
</dbReference>